<evidence type="ECO:0000259" key="2">
    <source>
        <dbReference type="Pfam" id="PF03537"/>
    </source>
</evidence>
<dbReference type="PANTHER" id="PTHR35882:SF2">
    <property type="entry name" value="PELA"/>
    <property type="match status" value="1"/>
</dbReference>
<keyword evidence="4" id="KW-1185">Reference proteome</keyword>
<dbReference type="Proteomes" id="UP000192578">
    <property type="component" value="Unassembled WGS sequence"/>
</dbReference>
<feature type="signal peptide" evidence="1">
    <location>
        <begin position="1"/>
        <end position="18"/>
    </location>
</feature>
<dbReference type="InterPro" id="IPR016062">
    <property type="entry name" value="TM1410-rel"/>
</dbReference>
<feature type="domain" description="Glycoside-hydrolase family GH114 TIM-barrel" evidence="2">
    <location>
        <begin position="25"/>
        <end position="268"/>
    </location>
</feature>
<keyword evidence="1" id="KW-0732">Signal</keyword>
<protein>
    <recommendedName>
        <fullName evidence="2">Glycoside-hydrolase family GH114 TIM-barrel domain-containing protein</fullName>
    </recommendedName>
</protein>
<evidence type="ECO:0000313" key="3">
    <source>
        <dbReference type="EMBL" id="OQV19702.1"/>
    </source>
</evidence>
<gene>
    <name evidence="3" type="ORF">BV898_06243</name>
</gene>
<sequence length="275" mass="31652">MFFVCILVALSSLPFMHALTASHLYQLQRATFASLKADSFKYHIVDPDDTGLTKDQVTQLKNQGKIILAYISVGAVENYRDFWQKNWREGNPVWLDKEILPDWPGNFHVKYWMPELQGIIINFMRNHILAKGYSGIYLDGVDTYYFYEEQGRQTAAQEMIQYIGQLRQAAQAVQPGTLVFPQNGVELYQYANYRPLVDGFGIEDTWTDGDSKQDQYNTNEVLKYMRMAKKDGKTILSVDYPKKSANVCSYYQKCFAEGWSCAVNDRDLTGIIRSC</sequence>
<dbReference type="PRINTS" id="PR01545">
    <property type="entry name" value="THEMAYE10DUF"/>
</dbReference>
<dbReference type="PANTHER" id="PTHR35882">
    <property type="entry name" value="PELA"/>
    <property type="match status" value="1"/>
</dbReference>
<reference evidence="4" key="1">
    <citation type="submission" date="2017-01" db="EMBL/GenBank/DDBJ databases">
        <title>Comparative genomics of anhydrobiosis in the tardigrade Hypsibius dujardini.</title>
        <authorList>
            <person name="Yoshida Y."/>
            <person name="Koutsovoulos G."/>
            <person name="Laetsch D."/>
            <person name="Stevens L."/>
            <person name="Kumar S."/>
            <person name="Horikawa D."/>
            <person name="Ishino K."/>
            <person name="Komine S."/>
            <person name="Tomita M."/>
            <person name="Blaxter M."/>
            <person name="Arakawa K."/>
        </authorList>
    </citation>
    <scope>NUCLEOTIDE SEQUENCE [LARGE SCALE GENOMIC DNA]</scope>
    <source>
        <strain evidence="4">Z151</strain>
    </source>
</reference>
<organism evidence="3 4">
    <name type="scientific">Hypsibius exemplaris</name>
    <name type="common">Freshwater tardigrade</name>
    <dbReference type="NCBI Taxonomy" id="2072580"/>
    <lineage>
        <taxon>Eukaryota</taxon>
        <taxon>Metazoa</taxon>
        <taxon>Ecdysozoa</taxon>
        <taxon>Tardigrada</taxon>
        <taxon>Eutardigrada</taxon>
        <taxon>Parachela</taxon>
        <taxon>Hypsibioidea</taxon>
        <taxon>Hypsibiidae</taxon>
        <taxon>Hypsibius</taxon>
    </lineage>
</organism>
<dbReference type="NCBIfam" id="TIGR01370">
    <property type="entry name" value="MJ1477/TM1410 family putative glycoside hydrolase"/>
    <property type="match status" value="1"/>
</dbReference>
<dbReference type="InterPro" id="IPR004352">
    <property type="entry name" value="GH114_TIM-barrel"/>
</dbReference>
<dbReference type="InterPro" id="IPR016063">
    <property type="entry name" value="TM1410_Glycdase"/>
</dbReference>
<comment type="caution">
    <text evidence="3">The sequence shown here is derived from an EMBL/GenBank/DDBJ whole genome shotgun (WGS) entry which is preliminary data.</text>
</comment>
<dbReference type="InterPro" id="IPR017853">
    <property type="entry name" value="GH"/>
</dbReference>
<evidence type="ECO:0000313" key="4">
    <source>
        <dbReference type="Proteomes" id="UP000192578"/>
    </source>
</evidence>
<dbReference type="AlphaFoldDB" id="A0A1W0WX02"/>
<dbReference type="EMBL" id="MTYJ01000036">
    <property type="protein sequence ID" value="OQV19702.1"/>
    <property type="molecule type" value="Genomic_DNA"/>
</dbReference>
<dbReference type="InterPro" id="IPR013785">
    <property type="entry name" value="Aldolase_TIM"/>
</dbReference>
<dbReference type="Gene3D" id="3.20.20.70">
    <property type="entry name" value="Aldolase class I"/>
    <property type="match status" value="1"/>
</dbReference>
<name>A0A1W0WX02_HYPEX</name>
<feature type="chain" id="PRO_5012890340" description="Glycoside-hydrolase family GH114 TIM-barrel domain-containing protein" evidence="1">
    <location>
        <begin position="19"/>
        <end position="275"/>
    </location>
</feature>
<proteinExistence type="predicted"/>
<dbReference type="OrthoDB" id="10057991at2759"/>
<accession>A0A1W0WX02</accession>
<dbReference type="Pfam" id="PF03537">
    <property type="entry name" value="Glyco_hydro_114"/>
    <property type="match status" value="1"/>
</dbReference>
<evidence type="ECO:0000256" key="1">
    <source>
        <dbReference type="SAM" id="SignalP"/>
    </source>
</evidence>
<dbReference type="SUPFAM" id="SSF51445">
    <property type="entry name" value="(Trans)glycosidases"/>
    <property type="match status" value="1"/>
</dbReference>